<dbReference type="EMBL" id="VCHX02000150">
    <property type="protein sequence ID" value="TPQ19924.1"/>
    <property type="molecule type" value="Genomic_DNA"/>
</dbReference>
<dbReference type="Proteomes" id="UP000317378">
    <property type="component" value="Unassembled WGS sequence"/>
</dbReference>
<keyword evidence="1" id="KW-0472">Membrane</keyword>
<keyword evidence="3" id="KW-1185">Reference proteome</keyword>
<evidence type="ECO:0008006" key="4">
    <source>
        <dbReference type="Google" id="ProtNLM"/>
    </source>
</evidence>
<evidence type="ECO:0000256" key="1">
    <source>
        <dbReference type="SAM" id="Phobius"/>
    </source>
</evidence>
<evidence type="ECO:0000313" key="2">
    <source>
        <dbReference type="EMBL" id="TPQ19924.1"/>
    </source>
</evidence>
<feature type="transmembrane region" description="Helical" evidence="1">
    <location>
        <begin position="6"/>
        <end position="24"/>
    </location>
</feature>
<gene>
    <name evidence="2" type="ORF">FGD71_023040</name>
</gene>
<dbReference type="RefSeq" id="WP_119102406.1">
    <property type="nucleotide sequence ID" value="NZ_QXMJ01000150.1"/>
</dbReference>
<sequence length="68" mass="7721">MPQFLYPLLLLACPIGMGLMMWFMTRGGLHASRRGNSIDSPVVHSELHELRKEVAELRAAQKDTRETL</sequence>
<dbReference type="OrthoDB" id="5193129at2"/>
<reference evidence="2 3" key="1">
    <citation type="submission" date="2019-06" db="EMBL/GenBank/DDBJ databases">
        <title>Streptomyces sporangiiformans sp. nov., a novel actinomycete isolated from soil in Mount Song.</title>
        <authorList>
            <person name="Han L."/>
        </authorList>
    </citation>
    <scope>NUCLEOTIDE SEQUENCE [LARGE SCALE GENOMIC DNA]</scope>
    <source>
        <strain evidence="2 3">NEAU-SSA 1</strain>
    </source>
</reference>
<keyword evidence="1" id="KW-1133">Transmembrane helix</keyword>
<comment type="caution">
    <text evidence="2">The sequence shown here is derived from an EMBL/GenBank/DDBJ whole genome shotgun (WGS) entry which is preliminary data.</text>
</comment>
<proteinExistence type="predicted"/>
<accession>A0A505D8A6</accession>
<organism evidence="2 3">
    <name type="scientific">Streptomyces sporangiiformans</name>
    <dbReference type="NCBI Taxonomy" id="2315329"/>
    <lineage>
        <taxon>Bacteria</taxon>
        <taxon>Bacillati</taxon>
        <taxon>Actinomycetota</taxon>
        <taxon>Actinomycetes</taxon>
        <taxon>Kitasatosporales</taxon>
        <taxon>Streptomycetaceae</taxon>
        <taxon>Streptomyces</taxon>
    </lineage>
</organism>
<dbReference type="AlphaFoldDB" id="A0A505D8A6"/>
<protein>
    <recommendedName>
        <fullName evidence="4">DUF2933 domain-containing protein</fullName>
    </recommendedName>
</protein>
<name>A0A505D8A6_9ACTN</name>
<evidence type="ECO:0000313" key="3">
    <source>
        <dbReference type="Proteomes" id="UP000317378"/>
    </source>
</evidence>
<keyword evidence="1" id="KW-0812">Transmembrane</keyword>